<gene>
    <name evidence="1" type="ORF">ABFV83_08215</name>
</gene>
<dbReference type="EMBL" id="CP157940">
    <property type="protein sequence ID" value="XBS55756.1"/>
    <property type="molecule type" value="Genomic_DNA"/>
</dbReference>
<dbReference type="AlphaFoldDB" id="A0AAU7PW44"/>
<organism evidence="1">
    <name type="scientific">Lacrimispora sp. BS-2</name>
    <dbReference type="NCBI Taxonomy" id="3151850"/>
    <lineage>
        <taxon>Bacteria</taxon>
        <taxon>Bacillati</taxon>
        <taxon>Bacillota</taxon>
        <taxon>Clostridia</taxon>
        <taxon>Lachnospirales</taxon>
        <taxon>Lachnospiraceae</taxon>
        <taxon>Lacrimispora</taxon>
    </lineage>
</organism>
<protein>
    <submittedName>
        <fullName evidence="1">Uncharacterized protein</fullName>
    </submittedName>
</protein>
<proteinExistence type="predicted"/>
<name>A0AAU7PW44_9FIRM</name>
<reference evidence="1" key="1">
    <citation type="submission" date="2024-06" db="EMBL/GenBank/DDBJ databases">
        <title>Lacrimispora cavernae sp. nov., a novel anaerobe isolated from bat guano pile inside a cave.</title>
        <authorList>
            <person name="Miller S.L."/>
            <person name="Lu N."/>
            <person name="King J."/>
            <person name="Sankaranarayanan K."/>
            <person name="Lawson P.A."/>
        </authorList>
    </citation>
    <scope>NUCLEOTIDE SEQUENCE</scope>
    <source>
        <strain evidence="1">BS-2</strain>
    </source>
</reference>
<evidence type="ECO:0000313" key="1">
    <source>
        <dbReference type="EMBL" id="XBS55756.1"/>
    </source>
</evidence>
<sequence>MITVAEMIMCGRQEYEDIEHFLGNLKRKMKNDIDKDSLIYTIIFAKYIDAGFQQKKATGYPLAIQAWPAILKLSYKEFDNEGYPGFSLTDKEILNVELMLIYYSKILAIEKFLDMCKYKLGRFSKIGDYKYQFILNTDKYPMERFELEDYYNYCDKLANVELYKDDFAEIQNIMKKLLFVHNEKFIGYNADDRVDRYFEKKALEKASKFYGCLDFEDNAIFGEVEYKDYVAAIITFIGITLKHLEFCKLHIEMHPEIKLIDIVDVYHTEEDNALTLHYALNIPITTARKIIGILTTQKDDLDKLKDTHNHSYPMFLKVSKTILMRVSLSFLVDPFMFLFQQLQNRFPNDWNRENNGREELFRRQLYKKIPDRVGFMKIDKNINIYANKKRITDIDALIIDKGTNTMAMFQLKWQEPFGDSLSKRNSKKNNFISTSNKWIESVHKWLEESSNKEKADAFNLKSYEFEEKWHYRLFVIGRHFSRFSIDHSSSNEACWCNWYRFINICEIVNQTKSGDYINLLYELIEASYKKQQEVEVDISNDIIEIENWKFYLLGKK</sequence>
<dbReference type="RefSeq" id="WP_349948406.1">
    <property type="nucleotide sequence ID" value="NZ_CP157940.1"/>
</dbReference>
<accession>A0AAU7PW44</accession>